<feature type="region of interest" description="Disordered" evidence="23">
    <location>
        <begin position="1292"/>
        <end position="1353"/>
    </location>
</feature>
<evidence type="ECO:0000313" key="26">
    <source>
        <dbReference type="Proteomes" id="UP000515135"/>
    </source>
</evidence>
<dbReference type="InterPro" id="IPR001876">
    <property type="entry name" value="Znf_RanBP2"/>
</dbReference>
<dbReference type="PROSITE" id="PS50199">
    <property type="entry name" value="ZF_RANBP2_2"/>
    <property type="match status" value="2"/>
</dbReference>
<feature type="region of interest" description="Disordered" evidence="23">
    <location>
        <begin position="2447"/>
        <end position="2472"/>
    </location>
</feature>
<evidence type="ECO:0000256" key="10">
    <source>
        <dbReference type="ARBA" id="ARBA00022833"/>
    </source>
</evidence>
<dbReference type="RefSeq" id="XP_019643948.1">
    <property type="nucleotide sequence ID" value="XM_019788389.1"/>
</dbReference>
<dbReference type="Pfam" id="PF00641">
    <property type="entry name" value="Zn_ribbon_RanBP"/>
    <property type="match status" value="2"/>
</dbReference>
<feature type="compositionally biased region" description="Polar residues" evidence="23">
    <location>
        <begin position="2450"/>
        <end position="2459"/>
    </location>
</feature>
<dbReference type="InterPro" id="IPR011993">
    <property type="entry name" value="PH-like_dom_sf"/>
</dbReference>
<feature type="repeat" description="TPR" evidence="22">
    <location>
        <begin position="60"/>
        <end position="93"/>
    </location>
</feature>
<keyword evidence="7" id="KW-0677">Repeat</keyword>
<feature type="region of interest" description="Disordered" evidence="23">
    <location>
        <begin position="1379"/>
        <end position="1402"/>
    </location>
</feature>
<accession>A0A6P5A3H3</accession>
<dbReference type="SUPFAM" id="SSF50729">
    <property type="entry name" value="PH domain-like"/>
    <property type="match status" value="3"/>
</dbReference>
<keyword evidence="9" id="KW-0509">mRNA transport</keyword>
<evidence type="ECO:0000256" key="19">
    <source>
        <dbReference type="ARBA" id="ARBA00078197"/>
    </source>
</evidence>
<organism evidence="26 27">
    <name type="scientific">Branchiostoma belcheri</name>
    <name type="common">Amphioxus</name>
    <dbReference type="NCBI Taxonomy" id="7741"/>
    <lineage>
        <taxon>Eukaryota</taxon>
        <taxon>Metazoa</taxon>
        <taxon>Chordata</taxon>
        <taxon>Cephalochordata</taxon>
        <taxon>Leptocardii</taxon>
        <taxon>Amphioxiformes</taxon>
        <taxon>Branchiostomatidae</taxon>
        <taxon>Branchiostoma</taxon>
    </lineage>
</organism>
<dbReference type="FunFam" id="1.25.40.10:FF:000582">
    <property type="entry name" value="E3 SUMO-protein ligase RanBP2"/>
    <property type="match status" value="1"/>
</dbReference>
<dbReference type="GO" id="GO:0005096">
    <property type="term" value="F:GTPase activator activity"/>
    <property type="evidence" value="ECO:0007669"/>
    <property type="project" value="TreeGrafter"/>
</dbReference>
<evidence type="ECO:0000256" key="17">
    <source>
        <dbReference type="ARBA" id="ARBA00060842"/>
    </source>
</evidence>
<feature type="compositionally biased region" description="Low complexity" evidence="23">
    <location>
        <begin position="2234"/>
        <end position="2248"/>
    </location>
</feature>
<dbReference type="Gene3D" id="4.10.1060.10">
    <property type="entry name" value="Zinc finger, RanBP2-type"/>
    <property type="match status" value="2"/>
</dbReference>
<evidence type="ECO:0000256" key="18">
    <source>
        <dbReference type="ARBA" id="ARBA00068609"/>
    </source>
</evidence>
<keyword evidence="6" id="KW-0479">Metal-binding</keyword>
<sequence length="2775" mass="301378">MIRSKREVDKHVAKVERNVQNPREKALKGYGIARLYFEAKEYDQARKYLAGYIGVSNNDAKAHRFMGQLWEVSQEHSKALGCYKRSLEINPAQKDLVLKVAEVYCSVEEDPQRMQYWADKAGALFPGHPTVFNLKERIMTSQGGSVDDMEDLIGEQMAAHPKDAHLHIRLIKLYQDNDRLEEAYDHCTSVERTRVFKDSAEWYACMANTLQAYLDQRTPPSPDSDDTHTLYIQLLSALSSLVRLRLAETSISQCSHVLRRFDRCLLTASQLTAPVGGEGGEEWAAVLEEMTGQIYWLAGTLLLKQAQQGQLTWTDAMPLVTACYLVSYQSAAPDTRAPWVTMADPARQLPPPTCWYDLACCRLSQVGHMLESLQVDQGSDWVEDCQLKFCNPQGRERVFYVLFGYGTDNSRSFLLTSDSFSRQDIELPDTDDLIQYDMVAVHDQPGELQPVVWLGLQWFSTEDNIQPDCGLWVSRLFPDLQFTTTDLKSGAPLSVCLLDIQAFVYATVYTSTLQLQQENIPYGQMEPRVLPLPLSRFLCSQAQRDWWSATYRLYTGTAEMGTLAKQKLTLQRGLEVVRCVGNHGLHANLLVHLAETFAARMGEVQESSEQPWFYKEQWSALQERSAHYWSTVIPLLQRLQQNQAVLTPKDPLFPHLNQDAPGSKIPELLEEGRLFLAQTAAQQGRSEEALQMLRTMNTAQAARHMAQIYKFLANKQLEDMEDADEDEVQQKRSEWESLMNKARNCLTLALERLGEDKNNPLYVSILKELQAVDEDLGKAQDQLAEQLDGEGSPLFTSSTAGSPPRQLSRGDGRSPVLESPSSVAAQLKALTLDNSRLLETCTRSEQRVQELTEQMKFLMEELKDMKASAGTPSRSVGQSTSTQTPPDEKTAQPAADASYMAQPGFATPHYGYAQTPPYGYAAYTTPLAYGGVQHGFGTPPHGYAGYSALQHAMYHSSQVAAASQESVTQALAAATGVTTPARVPGAVPAAASMTSTPAATVPGHDQTPLLRSLIMSTPTNTKPAAAVASDDAQKGPPNQTMRTSESISLTRVSTEPSQPLSVTIPPEHIKSPVYQNQGYSPSVLQASQRSYVHTVVHGPSPTTQFAGTSPRAQLQQGMPLTTQNIQGFVQASQPAAFTGLMKPGVATTTLQPGTLQPGMPGYNQAMQAAALRMGLAQGYPQAVSPRAMQIPQAQLAGRPGITTGVPQLSQGGQTIPATQSLPAAASPQRVQMGVHSRLGVVPSIPVSSQALSAAAAGGFFSFSTASQIPGTQLPGIATKYPILTTMVDPNTFRSTPTFTVPRSLTPQFGEYSDQSKSPSEEEEVSTPDSEEPSETNIQIGPGYFRPPGETESPITFASIVGDGEQASDLSKELFVTGEERMFQRPEDVDRENQELASDEETEAHDDGIHFEPIVTLPDKVELRTGEEDEDTMFVHRAKLFRFDKDSQQWKERGLGNIKVLKNRHNKRFRILMRRDQVLKICCNHYITADMSMKPNAGSNRSWVWVAMDFAEEEGTQEQFAVRFKEAETAQLFKSKVDEAIQAISSMPATSSKKSPQKEPSSPTKPLSPGKPLSPKKPPSPTKTKDQEVPDTFGELFKPKPGTTPEPSEPTLSLGDMFKPKAGSWDCPTCMLSQSGDKDACLACETPKPGTAPKPAKSGFSFGSMFSQDAASQPTTPFGATGAAAKPGVGTAAQSGFSFVSTGQSGFTFGTSQPTAESTQSKTGFSFGFSLPQTSTTSQSTSLTGFQFKPTQPETSDSARSGGFSFKLDQSQPSESGFGLNFGQSQPNAPSQSGFKFTLSQSQPSEGTQPATSSEGSKFTFGDVKEKAPTDLSQRSPEKVRQLPAMTPDLTSDLSVEIIYEKEPSARQLTRALTYRLPSTFYLYEDLPDPEGYRPEEDFDDYEIWFDQWKAGKALRKDAPQPSQSTSTPAKTTPSASTAVGTIQGATGGQEPTGLGGGSTDVFGSTSVASLSFASLASTTDGGFAFGKTGSFSFAGAGATLFSGASAEDAHGDDDHVPENHDIHFEPIVSLPKVDVKTGEEDETVIYSQRSRLYRWDKDTSQWKERGLGEMKILQHKQETRFRLVMRREQVLKVCCNHMIKPDMDLKPNAGSDRSWVWSSMDYSEEPKLEQFAIKFKTIELAQAYKDKVEECKAILAEAESTSGVPASSDQPSPVKENRQDASTSQTPESSPVKGNRQQTLAPQTPEVLEKSETESPEKSPAKGFGDLLKTKPETSAASSTADSGSGSLSSLFKPKAGTWECDVCMVNNNPAEQTVCPACNTPKPGTAVQAPAAPSSSGLSGFVFNQPGTASTSFGGFDLTKPSGSTFGQPPASSGSVFGKASSGTGVGFTFGSPAKPAETTGFVFGAPSTGTSTAGTSQPTGAGFPFAVKASETPFSTSSPFFGQLQGKEMPSIGDLAKQSLMTAETGTKPLTFADALKQKATDFALGGQDSTSSTAPPGTQLGGTSTSDTSVTSLSFQEMANQAGGFKFTFSPEKIVPASKTSAKSPLKSPIRSPTKDDGEYYESDGGEDIHFEPIVKLPEKIELKTGEEDEEQLFKYRAKLFRWDTDSGQWKERGIGDIKILRHKTTDRCRVLMRREQVLKLCANHLITGAMSLHPNSGSDRSWVWTATDAAEDEVKTEQFAVRFKLPETAAEFKTHFDRCVETAKTFSSPAKASPEKGTTVQSPSSQDSPGAEAAASPKTPIRSCDPKLAATLQDIETEIADAIKEDDNDNRDGTNELNPSGDVSTCSSGNVESEGFTLLSSPAQNRQSEGH</sequence>
<proteinExistence type="inferred from homology"/>
<dbReference type="FunFam" id="4.10.1060.10:FF:000001">
    <property type="entry name" value="Nuclear pore complex protein Nup153"/>
    <property type="match status" value="2"/>
</dbReference>
<keyword evidence="15" id="KW-0472">Membrane</keyword>
<keyword evidence="10" id="KW-0862">Zinc</keyword>
<comment type="cofactor">
    <cofactor evidence="1">
        <name>Zn(2+)</name>
        <dbReference type="ChEBI" id="CHEBI:29105"/>
    </cofactor>
</comment>
<reference evidence="27" key="1">
    <citation type="submission" date="2025-08" db="UniProtKB">
        <authorList>
            <consortium name="RefSeq"/>
        </authorList>
    </citation>
    <scope>IDENTIFICATION</scope>
    <source>
        <tissue evidence="27">Gonad</tissue>
    </source>
</reference>
<feature type="domain" description="RanBD1" evidence="24">
    <location>
        <begin position="1409"/>
        <end position="1545"/>
    </location>
</feature>
<dbReference type="GO" id="GO:0005643">
    <property type="term" value="C:nuclear pore"/>
    <property type="evidence" value="ECO:0007669"/>
    <property type="project" value="UniProtKB-SubCell"/>
</dbReference>
<dbReference type="InterPro" id="IPR019734">
    <property type="entry name" value="TPR_rpt"/>
</dbReference>
<evidence type="ECO:0000256" key="4">
    <source>
        <dbReference type="ARBA" id="ARBA00022448"/>
    </source>
</evidence>
<evidence type="ECO:0000256" key="21">
    <source>
        <dbReference type="PROSITE-ProRule" id="PRU00322"/>
    </source>
</evidence>
<feature type="compositionally biased region" description="Acidic residues" evidence="23">
    <location>
        <begin position="1320"/>
        <end position="1333"/>
    </location>
</feature>
<protein>
    <recommendedName>
        <fullName evidence="18">Nuclear pore complex protein Nup153</fullName>
    </recommendedName>
    <alternativeName>
        <fullName evidence="20">153 kDa nucleoporin</fullName>
    </alternativeName>
    <alternativeName>
        <fullName evidence="19">Nucleoporin Nup153</fullName>
    </alternativeName>
</protein>
<evidence type="ECO:0000256" key="14">
    <source>
        <dbReference type="ARBA" id="ARBA00023132"/>
    </source>
</evidence>
<feature type="compositionally biased region" description="Low complexity" evidence="23">
    <location>
        <begin position="1729"/>
        <end position="1743"/>
    </location>
</feature>
<keyword evidence="13" id="KW-0238">DNA-binding</keyword>
<dbReference type="Pfam" id="PF00638">
    <property type="entry name" value="Ran_BP1"/>
    <property type="match status" value="3"/>
</dbReference>
<feature type="compositionally biased region" description="Polar residues" evidence="23">
    <location>
        <begin position="2739"/>
        <end position="2755"/>
    </location>
</feature>
<feature type="compositionally biased region" description="Polar residues" evidence="23">
    <location>
        <begin position="1707"/>
        <end position="1723"/>
    </location>
</feature>
<feature type="region of interest" description="Disordered" evidence="23">
    <location>
        <begin position="789"/>
        <end position="820"/>
    </location>
</feature>
<feature type="compositionally biased region" description="Basic and acidic residues" evidence="23">
    <location>
        <begin position="1379"/>
        <end position="1393"/>
    </location>
</feature>
<evidence type="ECO:0000259" key="25">
    <source>
        <dbReference type="PROSITE" id="PS50199"/>
    </source>
</evidence>
<feature type="compositionally biased region" description="Polar residues" evidence="23">
    <location>
        <begin position="870"/>
        <end position="885"/>
    </location>
</feature>
<dbReference type="SUPFAM" id="SSF48452">
    <property type="entry name" value="TPR-like"/>
    <property type="match status" value="1"/>
</dbReference>
<dbReference type="PANTHER" id="PTHR23138:SF87">
    <property type="entry name" value="E3 SUMO-PROTEIN LIGASE RANBP2"/>
    <property type="match status" value="1"/>
</dbReference>
<feature type="domain" description="RanBD1" evidence="24">
    <location>
        <begin position="2533"/>
        <end position="2669"/>
    </location>
</feature>
<feature type="domain" description="RanBP2-type" evidence="25">
    <location>
        <begin position="2255"/>
        <end position="2285"/>
    </location>
</feature>
<feature type="domain" description="RanBP2-type" evidence="25">
    <location>
        <begin position="1620"/>
        <end position="1649"/>
    </location>
</feature>
<keyword evidence="12" id="KW-0811">Translocation</keyword>
<feature type="compositionally biased region" description="Polar residues" evidence="23">
    <location>
        <begin position="1036"/>
        <end position="1061"/>
    </location>
</feature>
<feature type="domain" description="RanBD1" evidence="24">
    <location>
        <begin position="2023"/>
        <end position="2157"/>
    </location>
</feature>
<dbReference type="SUPFAM" id="SSF90209">
    <property type="entry name" value="Ran binding protein zinc finger-like"/>
    <property type="match status" value="1"/>
</dbReference>
<keyword evidence="22" id="KW-0802">TPR repeat</keyword>
<dbReference type="GO" id="GO:0015031">
    <property type="term" value="P:protein transport"/>
    <property type="evidence" value="ECO:0007669"/>
    <property type="project" value="UniProtKB-KW"/>
</dbReference>
<evidence type="ECO:0000256" key="15">
    <source>
        <dbReference type="ARBA" id="ARBA00023136"/>
    </source>
</evidence>
<dbReference type="InterPro" id="IPR045255">
    <property type="entry name" value="RanBP1-like"/>
</dbReference>
<evidence type="ECO:0000256" key="1">
    <source>
        <dbReference type="ARBA" id="ARBA00001947"/>
    </source>
</evidence>
<name>A0A6P5A3H3_BRABE</name>
<feature type="region of interest" description="Disordered" evidence="23">
    <location>
        <begin position="865"/>
        <end position="895"/>
    </location>
</feature>
<comment type="subcellular location">
    <subcellularLocation>
        <location evidence="2">Nucleus membrane</location>
    </subcellularLocation>
    <subcellularLocation>
        <location evidence="3">Nucleus</location>
        <location evidence="3">Nuclear pore complex</location>
    </subcellularLocation>
</comment>
<dbReference type="GeneID" id="109485009"/>
<feature type="region of interest" description="Disordered" evidence="23">
    <location>
        <begin position="1664"/>
        <end position="1690"/>
    </location>
</feature>
<evidence type="ECO:0000313" key="27">
    <source>
        <dbReference type="RefSeq" id="XP_019643948.1"/>
    </source>
</evidence>
<dbReference type="GO" id="GO:0031965">
    <property type="term" value="C:nuclear membrane"/>
    <property type="evidence" value="ECO:0007669"/>
    <property type="project" value="UniProtKB-SubCell"/>
</dbReference>
<feature type="compositionally biased region" description="Low complexity" evidence="23">
    <location>
        <begin position="1673"/>
        <end position="1687"/>
    </location>
</feature>
<dbReference type="PANTHER" id="PTHR23138">
    <property type="entry name" value="RAN BINDING PROTEIN"/>
    <property type="match status" value="1"/>
</dbReference>
<evidence type="ECO:0000259" key="24">
    <source>
        <dbReference type="PROSITE" id="PS50196"/>
    </source>
</evidence>
<evidence type="ECO:0000256" key="20">
    <source>
        <dbReference type="ARBA" id="ARBA00079437"/>
    </source>
</evidence>
<evidence type="ECO:0000256" key="11">
    <source>
        <dbReference type="ARBA" id="ARBA00022927"/>
    </source>
</evidence>
<dbReference type="Gene3D" id="1.25.40.10">
    <property type="entry name" value="Tetratricopeptide repeat domain"/>
    <property type="match status" value="1"/>
</dbReference>
<dbReference type="OrthoDB" id="2357150at2759"/>
<dbReference type="GO" id="GO:0008270">
    <property type="term" value="F:zinc ion binding"/>
    <property type="evidence" value="ECO:0007669"/>
    <property type="project" value="UniProtKB-KW"/>
</dbReference>
<dbReference type="GO" id="GO:0003677">
    <property type="term" value="F:DNA binding"/>
    <property type="evidence" value="ECO:0007669"/>
    <property type="project" value="UniProtKB-KW"/>
</dbReference>
<dbReference type="FunFam" id="2.30.29.30:FF:000018">
    <property type="entry name" value="E3 SUMO-protein ligase RanBP2"/>
    <property type="match status" value="3"/>
</dbReference>
<evidence type="ECO:0000256" key="13">
    <source>
        <dbReference type="ARBA" id="ARBA00023125"/>
    </source>
</evidence>
<feature type="compositionally biased region" description="Polar residues" evidence="23">
    <location>
        <begin position="1292"/>
        <end position="1306"/>
    </location>
</feature>
<feature type="region of interest" description="Disordered" evidence="23">
    <location>
        <begin position="2501"/>
        <end position="2525"/>
    </location>
</feature>
<dbReference type="SMART" id="SM00547">
    <property type="entry name" value="ZnF_RBZ"/>
    <property type="match status" value="2"/>
</dbReference>
<dbReference type="Gene3D" id="2.30.29.30">
    <property type="entry name" value="Pleckstrin-homology domain (PH domain)/Phosphotyrosine-binding domain (PTB)"/>
    <property type="match status" value="3"/>
</dbReference>
<feature type="compositionally biased region" description="Polar residues" evidence="23">
    <location>
        <begin position="1781"/>
        <end position="1816"/>
    </location>
</feature>
<evidence type="ECO:0000256" key="7">
    <source>
        <dbReference type="ARBA" id="ARBA00022737"/>
    </source>
</evidence>
<feature type="compositionally biased region" description="Low complexity" evidence="23">
    <location>
        <begin position="1919"/>
        <end position="1938"/>
    </location>
</feature>
<dbReference type="PROSITE" id="PS50005">
    <property type="entry name" value="TPR"/>
    <property type="match status" value="1"/>
</dbReference>
<dbReference type="InterPro" id="IPR000156">
    <property type="entry name" value="Ran_bind_dom"/>
</dbReference>
<dbReference type="Proteomes" id="UP000515135">
    <property type="component" value="Unplaced"/>
</dbReference>
<gene>
    <name evidence="27" type="primary">LOC109485009</name>
</gene>
<feature type="region of interest" description="Disordered" evidence="23">
    <location>
        <begin position="1707"/>
        <end position="1846"/>
    </location>
</feature>
<feature type="compositionally biased region" description="Polar residues" evidence="23">
    <location>
        <begin position="2762"/>
        <end position="2775"/>
    </location>
</feature>
<keyword evidence="11" id="KW-0653">Protein transport</keyword>
<keyword evidence="5" id="KW-0597">Phosphoprotein</keyword>
<evidence type="ECO:0000256" key="16">
    <source>
        <dbReference type="ARBA" id="ARBA00023242"/>
    </source>
</evidence>
<feature type="compositionally biased region" description="Polar residues" evidence="23">
    <location>
        <begin position="1748"/>
        <end position="1758"/>
    </location>
</feature>
<evidence type="ECO:0000256" key="8">
    <source>
        <dbReference type="ARBA" id="ARBA00022771"/>
    </source>
</evidence>
<feature type="region of interest" description="Disordered" evidence="23">
    <location>
        <begin position="1914"/>
        <end position="1958"/>
    </location>
</feature>
<keyword evidence="8 21" id="KW-0863">Zinc-finger</keyword>
<dbReference type="PROSITE" id="PS50196">
    <property type="entry name" value="RANBD1"/>
    <property type="match status" value="3"/>
</dbReference>
<feature type="compositionally biased region" description="Polar residues" evidence="23">
    <location>
        <begin position="2670"/>
        <end position="2692"/>
    </location>
</feature>
<dbReference type="InterPro" id="IPR011990">
    <property type="entry name" value="TPR-like_helical_dom_sf"/>
</dbReference>
<feature type="region of interest" description="Disordered" evidence="23">
    <location>
        <begin position="1545"/>
        <end position="1615"/>
    </location>
</feature>
<feature type="compositionally biased region" description="Basic and acidic residues" evidence="23">
    <location>
        <begin position="2207"/>
        <end position="2220"/>
    </location>
</feature>
<evidence type="ECO:0000256" key="5">
    <source>
        <dbReference type="ARBA" id="ARBA00022553"/>
    </source>
</evidence>
<evidence type="ECO:0000256" key="12">
    <source>
        <dbReference type="ARBA" id="ARBA00023010"/>
    </source>
</evidence>
<evidence type="ECO:0000256" key="23">
    <source>
        <dbReference type="SAM" id="MobiDB-lite"/>
    </source>
</evidence>
<evidence type="ECO:0000256" key="2">
    <source>
        <dbReference type="ARBA" id="ARBA00004126"/>
    </source>
</evidence>
<feature type="region of interest" description="Disordered" evidence="23">
    <location>
        <begin position="2670"/>
        <end position="2775"/>
    </location>
</feature>
<evidence type="ECO:0000256" key="9">
    <source>
        <dbReference type="ARBA" id="ARBA00022816"/>
    </source>
</evidence>
<evidence type="ECO:0000256" key="22">
    <source>
        <dbReference type="PROSITE-ProRule" id="PRU00339"/>
    </source>
</evidence>
<feature type="region of interest" description="Disordered" evidence="23">
    <location>
        <begin position="2159"/>
        <end position="2248"/>
    </location>
</feature>
<dbReference type="CDD" id="cd13176">
    <property type="entry name" value="RanBD_RanBP2-like"/>
    <property type="match status" value="3"/>
</dbReference>
<feature type="compositionally biased region" description="Polar residues" evidence="23">
    <location>
        <begin position="2159"/>
        <end position="2171"/>
    </location>
</feature>
<keyword evidence="4" id="KW-0813">Transport</keyword>
<evidence type="ECO:0000256" key="6">
    <source>
        <dbReference type="ARBA" id="ARBA00022723"/>
    </source>
</evidence>
<dbReference type="GO" id="GO:0051028">
    <property type="term" value="P:mRNA transport"/>
    <property type="evidence" value="ECO:0007669"/>
    <property type="project" value="UniProtKB-KW"/>
</dbReference>
<dbReference type="GO" id="GO:0005737">
    <property type="term" value="C:cytoplasm"/>
    <property type="evidence" value="ECO:0007669"/>
    <property type="project" value="TreeGrafter"/>
</dbReference>
<feature type="region of interest" description="Disordered" evidence="23">
    <location>
        <begin position="1026"/>
        <end position="1065"/>
    </location>
</feature>
<keyword evidence="16" id="KW-0539">Nucleus</keyword>
<dbReference type="SMART" id="SM00160">
    <property type="entry name" value="RanBD"/>
    <property type="match status" value="3"/>
</dbReference>
<evidence type="ECO:0000256" key="3">
    <source>
        <dbReference type="ARBA" id="ARBA00004567"/>
    </source>
</evidence>
<dbReference type="InterPro" id="IPR036443">
    <property type="entry name" value="Znf_RanBP2_sf"/>
</dbReference>
<comment type="similarity">
    <text evidence="17">Belongs to the NUP153 family.</text>
</comment>
<feature type="compositionally biased region" description="Low complexity" evidence="23">
    <location>
        <begin position="1550"/>
        <end position="1572"/>
    </location>
</feature>
<feature type="compositionally biased region" description="Polar residues" evidence="23">
    <location>
        <begin position="2180"/>
        <end position="2189"/>
    </location>
</feature>
<feature type="compositionally biased region" description="Basic and acidic residues" evidence="23">
    <location>
        <begin position="2725"/>
        <end position="2738"/>
    </location>
</feature>
<keyword evidence="26" id="KW-1185">Reference proteome</keyword>
<keyword evidence="14" id="KW-0906">Nuclear pore complex</keyword>